<dbReference type="PANTHER" id="PTHR48249:SF1">
    <property type="entry name" value="MEDIATOR OF RNA POLYMERASE II TRANSCRIPTION SUBUNIT 13-LIKE"/>
    <property type="match status" value="1"/>
</dbReference>
<evidence type="ECO:0000256" key="3">
    <source>
        <dbReference type="ARBA" id="ARBA00022491"/>
    </source>
</evidence>
<evidence type="ECO:0000256" key="5">
    <source>
        <dbReference type="ARBA" id="ARBA00023163"/>
    </source>
</evidence>
<evidence type="ECO:0000256" key="6">
    <source>
        <dbReference type="ARBA" id="ARBA00023242"/>
    </source>
</evidence>
<keyword evidence="4" id="KW-0805">Transcription regulation</keyword>
<feature type="compositionally biased region" description="Polar residues" evidence="7">
    <location>
        <begin position="1108"/>
        <end position="1122"/>
    </location>
</feature>
<protein>
    <recommendedName>
        <fullName evidence="10">Mediator of RNA polymerase II transcription subunit 13</fullName>
    </recommendedName>
</protein>
<evidence type="ECO:0000256" key="7">
    <source>
        <dbReference type="SAM" id="MobiDB-lite"/>
    </source>
</evidence>
<evidence type="ECO:0000313" key="8">
    <source>
        <dbReference type="EMBL" id="CAJ0935826.1"/>
    </source>
</evidence>
<keyword evidence="5" id="KW-0804">Transcription</keyword>
<organism evidence="8 9">
    <name type="scientific">Ranitomeya imitator</name>
    <name type="common">mimic poison frog</name>
    <dbReference type="NCBI Taxonomy" id="111125"/>
    <lineage>
        <taxon>Eukaryota</taxon>
        <taxon>Metazoa</taxon>
        <taxon>Chordata</taxon>
        <taxon>Craniata</taxon>
        <taxon>Vertebrata</taxon>
        <taxon>Euteleostomi</taxon>
        <taxon>Amphibia</taxon>
        <taxon>Batrachia</taxon>
        <taxon>Anura</taxon>
        <taxon>Neobatrachia</taxon>
        <taxon>Hyloidea</taxon>
        <taxon>Dendrobatidae</taxon>
        <taxon>Dendrobatinae</taxon>
        <taxon>Ranitomeya</taxon>
    </lineage>
</organism>
<dbReference type="Proteomes" id="UP001176940">
    <property type="component" value="Unassembled WGS sequence"/>
</dbReference>
<dbReference type="InterPro" id="IPR051139">
    <property type="entry name" value="Mediator_complx_sub13"/>
</dbReference>
<feature type="region of interest" description="Disordered" evidence="7">
    <location>
        <begin position="1043"/>
        <end position="1132"/>
    </location>
</feature>
<feature type="compositionally biased region" description="Basic residues" evidence="7">
    <location>
        <begin position="399"/>
        <end position="411"/>
    </location>
</feature>
<keyword evidence="3" id="KW-0678">Repressor</keyword>
<feature type="region of interest" description="Disordered" evidence="7">
    <location>
        <begin position="474"/>
        <end position="610"/>
    </location>
</feature>
<feature type="region of interest" description="Disordered" evidence="7">
    <location>
        <begin position="347"/>
        <end position="411"/>
    </location>
</feature>
<evidence type="ECO:0000256" key="4">
    <source>
        <dbReference type="ARBA" id="ARBA00023015"/>
    </source>
</evidence>
<evidence type="ECO:0000313" key="9">
    <source>
        <dbReference type="Proteomes" id="UP001176940"/>
    </source>
</evidence>
<feature type="region of interest" description="Disordered" evidence="7">
    <location>
        <begin position="776"/>
        <end position="821"/>
    </location>
</feature>
<feature type="compositionally biased region" description="Polar residues" evidence="7">
    <location>
        <begin position="535"/>
        <end position="553"/>
    </location>
</feature>
<evidence type="ECO:0000256" key="2">
    <source>
        <dbReference type="ARBA" id="ARBA00009354"/>
    </source>
</evidence>
<dbReference type="PANTHER" id="PTHR48249">
    <property type="entry name" value="MEDIATOR OF RNA POLYMERASE II TRANSCRIPTION SUBUNIT 13"/>
    <property type="match status" value="1"/>
</dbReference>
<feature type="compositionally biased region" description="Basic and acidic residues" evidence="7">
    <location>
        <begin position="776"/>
        <end position="793"/>
    </location>
</feature>
<keyword evidence="9" id="KW-1185">Reference proteome</keyword>
<comment type="caution">
    <text evidence="8">The sequence shown here is derived from an EMBL/GenBank/DDBJ whole genome shotgun (WGS) entry which is preliminary data.</text>
</comment>
<sequence length="1403" mass="153928">MGRHSGGQRWNGKGGYSKYRGPESVSALQKALQIQRIRNVCTYPKTVSHFRTIEGGLGVMQEEGLWDNGLSYECRTLLFKAIHNLLERCLLDKSFVRIGKWFVKPSEREEKSISKSDVPSFCDGPSDAVCSVFGENLSCSFTFFLHGESSVCTSVEIAQHQPVYLISQQHLQLAQSSHTPCHVILSPYGLSGTLTGHAYKTSDPTTRRLLEEWRPFYPTVLSARKDQREDQEMLYDDDFPAAVEVIVGGVRMVYPSAFVLIAHSDLPIPPSTVNTGHSGTSTQQNAVFTKDPSPCRMPLTPPTSPDQAAPDVLCTVRSGGLSDLSWRLRTSVLCSALSRADKVCRSGGVNTRRGRHCKKMGGPGPQRPSDQTTAGPPLGDIRSVSASSNGQSTGDCVSHSRHSPKRGGRSYLKLRSHMAQRAWRECILNRSPSMDMSGSNSDSGIEILLLAITPEIRKPVTTPTPRHAQVIQAAGAQNSTRPPSVSQTCVGGNPSSSNCTLQPSASSKHKPNDRQEKADKLQKKATTPFHHRPSPTHSEQCMTQEQAVQQRQGTEPAAGTTTTTSNRQFSSITPAGELDQLLPVPPADSPHSPASPMPPTLSPQPPQQEVEIPDQEVAVSNLYPNGLDMQPLDDRTLMAASLGLPLITEMSETSLYCAGLPQNRDVEDSWHGYKLPTVGSQDFRPPEIQGEWYEAKQEVGAESTALKRLLSQPNKRFKVLDEKRQVLSDLNYADQLPLHPCEGFGESTDPYTFEDGDIKYSFTTASKKCKMVAERDLSRKQKADEEFDKDASPTEHTAPVPDGKDAMSIFSPMSKTDPRQDRGVAASLTQVTDLAPSLNDLDNIFDNSEDEDLAGSPGTRAMKVPLSGSEDRNVGKATVPYLPTTADLQRMFPTPPSLEQHPAFSPIMMYKDTMGTDTATTLGMMESPMVNLASMQHVDFKMEIEEGLCSPKPEEIKDFSYVYRVPSYQPFLGTSMFAPLKSLPSQCLLFLKIPDACIYRPSWAAPPKIQHLPLPPAASFNRDGYMNVPSEGSLTDQDYLQLNTPQTNTPLAPCSTAPPSNGGTGGVLPSPATPRFSVPTPRTPRTPRTPKGAGGASGQGSVKYDSTDLCSPASTPSTTRPLSSVEPASSHPAPEAHSLYVTLLLSDSVLNIFKDRNFDSCCICACNLNIKGSDVGIYIPDSSNEDQYRCTCGFSAIVNRRLGYHSGLFIEDEMDIFGRSSYIGQAVERRLNMREAARRSEDPPPPALLLLLQSQCTRPFTITGGTWDLSCNKSEYFLEGPNTNLDKVRVESSDAWPECLNALEQGRQYVDNPTGGRVDESLVRNATFHLWPHNNVLDVSMLPSQDVVRMLLSLQPFLQDAIQKKRTGRTWENIQHVQGPLTWQQFHKMAGRGSYGMMIHFFG</sequence>
<dbReference type="EMBL" id="CAUEEQ010011781">
    <property type="protein sequence ID" value="CAJ0935826.1"/>
    <property type="molecule type" value="Genomic_DNA"/>
</dbReference>
<gene>
    <name evidence="8" type="ORF">RIMI_LOCUS6523180</name>
</gene>
<accession>A0ABN9L8F7</accession>
<comment type="similarity">
    <text evidence="2">Belongs to the Mediator complex subunit 13 family.</text>
</comment>
<feature type="compositionally biased region" description="Polar residues" evidence="7">
    <location>
        <begin position="475"/>
        <end position="506"/>
    </location>
</feature>
<proteinExistence type="inferred from homology"/>
<feature type="compositionally biased region" description="Polar residues" evidence="7">
    <location>
        <begin position="384"/>
        <end position="395"/>
    </location>
</feature>
<evidence type="ECO:0008006" key="10">
    <source>
        <dbReference type="Google" id="ProtNLM"/>
    </source>
</evidence>
<keyword evidence="6" id="KW-0539">Nucleus</keyword>
<comment type="subcellular location">
    <subcellularLocation>
        <location evidence="1">Nucleus</location>
    </subcellularLocation>
</comment>
<feature type="compositionally biased region" description="Basic and acidic residues" evidence="7">
    <location>
        <begin position="510"/>
        <end position="522"/>
    </location>
</feature>
<evidence type="ECO:0000256" key="1">
    <source>
        <dbReference type="ARBA" id="ARBA00004123"/>
    </source>
</evidence>
<reference evidence="8" key="1">
    <citation type="submission" date="2023-07" db="EMBL/GenBank/DDBJ databases">
        <authorList>
            <person name="Stuckert A."/>
        </authorList>
    </citation>
    <scope>NUCLEOTIDE SEQUENCE</scope>
</reference>
<feature type="region of interest" description="Disordered" evidence="7">
    <location>
        <begin position="848"/>
        <end position="876"/>
    </location>
</feature>
<feature type="compositionally biased region" description="Pro residues" evidence="7">
    <location>
        <begin position="583"/>
        <end position="606"/>
    </location>
</feature>
<name>A0ABN9L8F7_9NEOB</name>